<dbReference type="Proteomes" id="UP000559256">
    <property type="component" value="Unassembled WGS sequence"/>
</dbReference>
<gene>
    <name evidence="2" type="ORF">D9758_006332</name>
</gene>
<reference evidence="2 3" key="1">
    <citation type="journal article" date="2020" name="ISME J.">
        <title>Uncovering the hidden diversity of litter-decomposition mechanisms in mushroom-forming fungi.</title>
        <authorList>
            <person name="Floudas D."/>
            <person name="Bentzer J."/>
            <person name="Ahren D."/>
            <person name="Johansson T."/>
            <person name="Persson P."/>
            <person name="Tunlid A."/>
        </authorList>
    </citation>
    <scope>NUCLEOTIDE SEQUENCE [LARGE SCALE GENOMIC DNA]</scope>
    <source>
        <strain evidence="2 3">CBS 291.85</strain>
    </source>
</reference>
<name>A0A8H5D8F8_9AGAR</name>
<dbReference type="SUPFAM" id="SSF54695">
    <property type="entry name" value="POZ domain"/>
    <property type="match status" value="1"/>
</dbReference>
<dbReference type="PROSITE" id="PS50097">
    <property type="entry name" value="BTB"/>
    <property type="match status" value="1"/>
</dbReference>
<organism evidence="2 3">
    <name type="scientific">Tetrapyrgos nigripes</name>
    <dbReference type="NCBI Taxonomy" id="182062"/>
    <lineage>
        <taxon>Eukaryota</taxon>
        <taxon>Fungi</taxon>
        <taxon>Dikarya</taxon>
        <taxon>Basidiomycota</taxon>
        <taxon>Agaricomycotina</taxon>
        <taxon>Agaricomycetes</taxon>
        <taxon>Agaricomycetidae</taxon>
        <taxon>Agaricales</taxon>
        <taxon>Marasmiineae</taxon>
        <taxon>Marasmiaceae</taxon>
        <taxon>Tetrapyrgos</taxon>
    </lineage>
</organism>
<dbReference type="OrthoDB" id="9997739at2759"/>
<sequence length="264" mass="29471">MPGQIKSNGVNGVNGVNGHHLNLNGSGTDGPIHPLRRSIKYHIPGGDLYVVVDDTQFRIHSYFFTRESSKFKNALSQTTLNGTLGSSSATPLFIHNTTAAHFEEFLWVFYNESYSIYDAPVATWARILRFANRWDFPAVRELAIRELEGKDIDLVERILIYQEQDVEIALILPLYNALVAREAFITPQEILRLGYPTAVMILQARERLRTLPADFINGINPLRTGVGLDDAGKVVESLLVDFPRTAPLEVSASSPLTPRMNGIH</sequence>
<evidence type="ECO:0000313" key="2">
    <source>
        <dbReference type="EMBL" id="KAF5355475.1"/>
    </source>
</evidence>
<dbReference type="EMBL" id="JAACJM010000056">
    <property type="protein sequence ID" value="KAF5355475.1"/>
    <property type="molecule type" value="Genomic_DNA"/>
</dbReference>
<feature type="domain" description="BTB" evidence="1">
    <location>
        <begin position="46"/>
        <end position="118"/>
    </location>
</feature>
<keyword evidence="3" id="KW-1185">Reference proteome</keyword>
<dbReference type="Pfam" id="PF00651">
    <property type="entry name" value="BTB"/>
    <property type="match status" value="1"/>
</dbReference>
<accession>A0A8H5D8F8</accession>
<comment type="caution">
    <text evidence="2">The sequence shown here is derived from an EMBL/GenBank/DDBJ whole genome shotgun (WGS) entry which is preliminary data.</text>
</comment>
<protein>
    <recommendedName>
        <fullName evidence="1">BTB domain-containing protein</fullName>
    </recommendedName>
</protein>
<evidence type="ECO:0000313" key="3">
    <source>
        <dbReference type="Proteomes" id="UP000559256"/>
    </source>
</evidence>
<dbReference type="InterPro" id="IPR000210">
    <property type="entry name" value="BTB/POZ_dom"/>
</dbReference>
<proteinExistence type="predicted"/>
<dbReference type="InterPro" id="IPR011333">
    <property type="entry name" value="SKP1/BTB/POZ_sf"/>
</dbReference>
<dbReference type="AlphaFoldDB" id="A0A8H5D8F8"/>
<evidence type="ECO:0000259" key="1">
    <source>
        <dbReference type="PROSITE" id="PS50097"/>
    </source>
</evidence>
<dbReference type="Gene3D" id="3.30.710.10">
    <property type="entry name" value="Potassium Channel Kv1.1, Chain A"/>
    <property type="match status" value="1"/>
</dbReference>